<dbReference type="Proteomes" id="UP000314294">
    <property type="component" value="Unassembled WGS sequence"/>
</dbReference>
<evidence type="ECO:0000313" key="2">
    <source>
        <dbReference type="Proteomes" id="UP000314294"/>
    </source>
</evidence>
<keyword evidence="2" id="KW-1185">Reference proteome</keyword>
<evidence type="ECO:0000313" key="1">
    <source>
        <dbReference type="EMBL" id="TNN72760.1"/>
    </source>
</evidence>
<organism evidence="1 2">
    <name type="scientific">Liparis tanakae</name>
    <name type="common">Tanaka's snailfish</name>
    <dbReference type="NCBI Taxonomy" id="230148"/>
    <lineage>
        <taxon>Eukaryota</taxon>
        <taxon>Metazoa</taxon>
        <taxon>Chordata</taxon>
        <taxon>Craniata</taxon>
        <taxon>Vertebrata</taxon>
        <taxon>Euteleostomi</taxon>
        <taxon>Actinopterygii</taxon>
        <taxon>Neopterygii</taxon>
        <taxon>Teleostei</taxon>
        <taxon>Neoteleostei</taxon>
        <taxon>Acanthomorphata</taxon>
        <taxon>Eupercaria</taxon>
        <taxon>Perciformes</taxon>
        <taxon>Cottioidei</taxon>
        <taxon>Cottales</taxon>
        <taxon>Liparidae</taxon>
        <taxon>Liparis</taxon>
    </lineage>
</organism>
<gene>
    <name evidence="1" type="ORF">EYF80_017044</name>
</gene>
<sequence length="146" mass="16305">MTIHHQGMTITTPKKATPVGIIIQEIQGTMDLLKEIVHTENTPIPVPEMTMAQCQEDTVTVTVMVEVGNPEAMWTVQAVDPIEIHMMVTVRYDCISVLTTDNHCGTKKEELHEITNQFKPLTTAISSHKKLPFVFSLEETAFQADS</sequence>
<dbReference type="EMBL" id="SRLO01000133">
    <property type="protein sequence ID" value="TNN72760.1"/>
    <property type="molecule type" value="Genomic_DNA"/>
</dbReference>
<proteinExistence type="predicted"/>
<dbReference type="AlphaFoldDB" id="A0A4Z2I4L4"/>
<comment type="caution">
    <text evidence="1">The sequence shown here is derived from an EMBL/GenBank/DDBJ whole genome shotgun (WGS) entry which is preliminary data.</text>
</comment>
<name>A0A4Z2I4L4_9TELE</name>
<protein>
    <submittedName>
        <fullName evidence="1">Uncharacterized protein</fullName>
    </submittedName>
</protein>
<accession>A0A4Z2I4L4</accession>
<reference evidence="1 2" key="1">
    <citation type="submission" date="2019-03" db="EMBL/GenBank/DDBJ databases">
        <title>First draft genome of Liparis tanakae, snailfish: a comprehensive survey of snailfish specific genes.</title>
        <authorList>
            <person name="Kim W."/>
            <person name="Song I."/>
            <person name="Jeong J.-H."/>
            <person name="Kim D."/>
            <person name="Kim S."/>
            <person name="Ryu S."/>
            <person name="Song J.Y."/>
            <person name="Lee S.K."/>
        </authorList>
    </citation>
    <scope>NUCLEOTIDE SEQUENCE [LARGE SCALE GENOMIC DNA]</scope>
    <source>
        <tissue evidence="1">Muscle</tissue>
    </source>
</reference>